<accession>A0A1I5S1J6</accession>
<organism evidence="2 3">
    <name type="scientific">Parafilimonas terrae</name>
    <dbReference type="NCBI Taxonomy" id="1465490"/>
    <lineage>
        <taxon>Bacteria</taxon>
        <taxon>Pseudomonadati</taxon>
        <taxon>Bacteroidota</taxon>
        <taxon>Chitinophagia</taxon>
        <taxon>Chitinophagales</taxon>
        <taxon>Chitinophagaceae</taxon>
        <taxon>Parafilimonas</taxon>
    </lineage>
</organism>
<reference evidence="2 3" key="1">
    <citation type="submission" date="2016-10" db="EMBL/GenBank/DDBJ databases">
        <authorList>
            <person name="de Groot N.N."/>
        </authorList>
    </citation>
    <scope>NUCLEOTIDE SEQUENCE [LARGE SCALE GENOMIC DNA]</scope>
    <source>
        <strain evidence="2 3">DSM 28286</strain>
    </source>
</reference>
<dbReference type="GO" id="GO:0032259">
    <property type="term" value="P:methylation"/>
    <property type="evidence" value="ECO:0007669"/>
    <property type="project" value="UniProtKB-KW"/>
</dbReference>
<proteinExistence type="predicted"/>
<evidence type="ECO:0000313" key="2">
    <source>
        <dbReference type="EMBL" id="SFP64609.1"/>
    </source>
</evidence>
<keyword evidence="2" id="KW-0808">Transferase</keyword>
<evidence type="ECO:0000259" key="1">
    <source>
        <dbReference type="Pfam" id="PF08242"/>
    </source>
</evidence>
<dbReference type="Pfam" id="PF08242">
    <property type="entry name" value="Methyltransf_12"/>
    <property type="match status" value="1"/>
</dbReference>
<keyword evidence="2" id="KW-0489">Methyltransferase</keyword>
<protein>
    <submittedName>
        <fullName evidence="2">Methyltransferase domain-containing protein</fullName>
    </submittedName>
</protein>
<dbReference type="AlphaFoldDB" id="A0A1I5S1J6"/>
<dbReference type="PANTHER" id="PTHR43861">
    <property type="entry name" value="TRANS-ACONITATE 2-METHYLTRANSFERASE-RELATED"/>
    <property type="match status" value="1"/>
</dbReference>
<dbReference type="STRING" id="1465490.SAMN05444277_101535"/>
<dbReference type="RefSeq" id="WP_090654215.1">
    <property type="nucleotide sequence ID" value="NZ_FOXQ01000001.1"/>
</dbReference>
<dbReference type="InterPro" id="IPR029063">
    <property type="entry name" value="SAM-dependent_MTases_sf"/>
</dbReference>
<dbReference type="GO" id="GO:0008168">
    <property type="term" value="F:methyltransferase activity"/>
    <property type="evidence" value="ECO:0007669"/>
    <property type="project" value="UniProtKB-KW"/>
</dbReference>
<gene>
    <name evidence="2" type="ORF">SAMN05444277_101535</name>
</gene>
<sequence length="170" mass="19273">MQLKEAISLIQHKFPEHTTVWADLGCGDGLFTDALAQLLADDSLIYAVDKSSNALTHVAVRKEIKLEKLALDFVTDALPFKNLSGILMANAFHFVKDKHAFINKVFNCLNENGYLLIIEYNTDAANMWVPYPISFKKLKNFFEMYKWRTTRIGELASRFGGSMYSAIISK</sequence>
<name>A0A1I5S1J6_9BACT</name>
<dbReference type="OrthoDB" id="9784101at2"/>
<dbReference type="Gene3D" id="3.40.50.150">
    <property type="entry name" value="Vaccinia Virus protein VP39"/>
    <property type="match status" value="1"/>
</dbReference>
<dbReference type="EMBL" id="FOXQ01000001">
    <property type="protein sequence ID" value="SFP64609.1"/>
    <property type="molecule type" value="Genomic_DNA"/>
</dbReference>
<keyword evidence="3" id="KW-1185">Reference proteome</keyword>
<evidence type="ECO:0000313" key="3">
    <source>
        <dbReference type="Proteomes" id="UP000199031"/>
    </source>
</evidence>
<dbReference type="InterPro" id="IPR013217">
    <property type="entry name" value="Methyltransf_12"/>
</dbReference>
<dbReference type="SUPFAM" id="SSF53335">
    <property type="entry name" value="S-adenosyl-L-methionine-dependent methyltransferases"/>
    <property type="match status" value="1"/>
</dbReference>
<feature type="domain" description="Methyltransferase type 12" evidence="1">
    <location>
        <begin position="23"/>
        <end position="115"/>
    </location>
</feature>
<dbReference type="Proteomes" id="UP000199031">
    <property type="component" value="Unassembled WGS sequence"/>
</dbReference>
<dbReference type="CDD" id="cd02440">
    <property type="entry name" value="AdoMet_MTases"/>
    <property type="match status" value="1"/>
</dbReference>